<dbReference type="InterPro" id="IPR050807">
    <property type="entry name" value="TransReg_Diox_bact_type"/>
</dbReference>
<dbReference type="InterPro" id="IPR010982">
    <property type="entry name" value="Lambda_DNA-bd_dom_sf"/>
</dbReference>
<dbReference type="Pfam" id="PF13560">
    <property type="entry name" value="HTH_31"/>
    <property type="match status" value="1"/>
</dbReference>
<evidence type="ECO:0000259" key="2">
    <source>
        <dbReference type="PROSITE" id="PS50943"/>
    </source>
</evidence>
<protein>
    <submittedName>
        <fullName evidence="3">Helix-turn-helix domain-containing protein</fullName>
    </submittedName>
</protein>
<dbReference type="CDD" id="cd00093">
    <property type="entry name" value="HTH_XRE"/>
    <property type="match status" value="1"/>
</dbReference>
<dbReference type="PROSITE" id="PS50943">
    <property type="entry name" value="HTH_CROC1"/>
    <property type="match status" value="1"/>
</dbReference>
<feature type="domain" description="HTH cro/C1-type" evidence="2">
    <location>
        <begin position="83"/>
        <end position="137"/>
    </location>
</feature>
<dbReference type="Proteomes" id="UP000503540">
    <property type="component" value="Chromosome"/>
</dbReference>
<gene>
    <name evidence="3" type="ORF">F5544_44015</name>
</gene>
<reference evidence="3 4" key="1">
    <citation type="journal article" date="2019" name="ACS Chem. Biol.">
        <title>Identification and Mobilization of a Cryptic Antibiotic Biosynthesis Gene Locus from a Human-Pathogenic Nocardia Isolate.</title>
        <authorList>
            <person name="Herisse M."/>
            <person name="Ishida K."/>
            <person name="Porter J.L."/>
            <person name="Howden B."/>
            <person name="Hertweck C."/>
            <person name="Stinear T.P."/>
            <person name="Pidot S.J."/>
        </authorList>
    </citation>
    <scope>NUCLEOTIDE SEQUENCE [LARGE SCALE GENOMIC DNA]</scope>
    <source>
        <strain evidence="3 4">AUSMDU00012717</strain>
    </source>
</reference>
<sequence length="148" mass="16410">MAMACRTRSATIRSKCSIWSTIRSVWNGCKSNQTDRLEYLLGAQRTGVSPACRLPGSRSDLRMVHMGVQKAASDINRAVGNELRAARARRDLTRPQLAALTGLGVSTIQRFENGERSPDMQQLHALCTALDIPMRDFVALALRDIERP</sequence>
<dbReference type="KEGG" id="nah:F5544_44015"/>
<evidence type="ECO:0000313" key="4">
    <source>
        <dbReference type="Proteomes" id="UP000503540"/>
    </source>
</evidence>
<keyword evidence="4" id="KW-1185">Reference proteome</keyword>
<dbReference type="InterPro" id="IPR001387">
    <property type="entry name" value="Cro/C1-type_HTH"/>
</dbReference>
<accession>A0A6G9YUC4</accession>
<dbReference type="GO" id="GO:0003677">
    <property type="term" value="F:DNA binding"/>
    <property type="evidence" value="ECO:0007669"/>
    <property type="project" value="UniProtKB-KW"/>
</dbReference>
<organism evidence="3 4">
    <name type="scientific">Nocardia arthritidis</name>
    <dbReference type="NCBI Taxonomy" id="228602"/>
    <lineage>
        <taxon>Bacteria</taxon>
        <taxon>Bacillati</taxon>
        <taxon>Actinomycetota</taxon>
        <taxon>Actinomycetes</taxon>
        <taxon>Mycobacteriales</taxon>
        <taxon>Nocardiaceae</taxon>
        <taxon>Nocardia</taxon>
    </lineage>
</organism>
<dbReference type="GO" id="GO:0005829">
    <property type="term" value="C:cytosol"/>
    <property type="evidence" value="ECO:0007669"/>
    <property type="project" value="TreeGrafter"/>
</dbReference>
<dbReference type="PANTHER" id="PTHR46797:SF1">
    <property type="entry name" value="METHYLPHOSPHONATE SYNTHASE"/>
    <property type="match status" value="1"/>
</dbReference>
<dbReference type="PANTHER" id="PTHR46797">
    <property type="entry name" value="HTH-TYPE TRANSCRIPTIONAL REGULATOR"/>
    <property type="match status" value="1"/>
</dbReference>
<proteinExistence type="predicted"/>
<dbReference type="Gene3D" id="1.10.260.40">
    <property type="entry name" value="lambda repressor-like DNA-binding domains"/>
    <property type="match status" value="1"/>
</dbReference>
<name>A0A6G9YUC4_9NOCA</name>
<dbReference type="AlphaFoldDB" id="A0A6G9YUC4"/>
<dbReference type="EMBL" id="CP046172">
    <property type="protein sequence ID" value="QIS16606.1"/>
    <property type="molecule type" value="Genomic_DNA"/>
</dbReference>
<evidence type="ECO:0000313" key="3">
    <source>
        <dbReference type="EMBL" id="QIS16606.1"/>
    </source>
</evidence>
<dbReference type="GO" id="GO:0003700">
    <property type="term" value="F:DNA-binding transcription factor activity"/>
    <property type="evidence" value="ECO:0007669"/>
    <property type="project" value="TreeGrafter"/>
</dbReference>
<evidence type="ECO:0000256" key="1">
    <source>
        <dbReference type="ARBA" id="ARBA00023125"/>
    </source>
</evidence>
<dbReference type="SUPFAM" id="SSF47413">
    <property type="entry name" value="lambda repressor-like DNA-binding domains"/>
    <property type="match status" value="1"/>
</dbReference>
<keyword evidence="1" id="KW-0238">DNA-binding</keyword>
<dbReference type="SMART" id="SM00530">
    <property type="entry name" value="HTH_XRE"/>
    <property type="match status" value="1"/>
</dbReference>